<keyword evidence="2" id="KW-1185">Reference proteome</keyword>
<reference evidence="1 2" key="1">
    <citation type="submission" date="2018-12" db="EMBL/GenBank/DDBJ databases">
        <authorList>
            <person name="Grouzdev D.S."/>
            <person name="Krutkina M.S."/>
        </authorList>
    </citation>
    <scope>NUCLEOTIDE SEQUENCE [LARGE SCALE GENOMIC DNA]</scope>
    <source>
        <strain evidence="1 2">RmlP026</strain>
    </source>
</reference>
<organism evidence="1 2">
    <name type="scientific">Lichenibacterium minor</name>
    <dbReference type="NCBI Taxonomy" id="2316528"/>
    <lineage>
        <taxon>Bacteria</taxon>
        <taxon>Pseudomonadati</taxon>
        <taxon>Pseudomonadota</taxon>
        <taxon>Alphaproteobacteria</taxon>
        <taxon>Hyphomicrobiales</taxon>
        <taxon>Lichenihabitantaceae</taxon>
        <taxon>Lichenibacterium</taxon>
    </lineage>
</organism>
<sequence>MSRPHLRLVSDEELTEFLARSPSPATLKGGGGNGTFGSMEARVAQLETDMREVKANTRMIGDTLLRIEGKLETRASAIDLAEIKGKLDFKASASDVGSLSGKLNDKPDTWKVVTIVLALGAIMAGSQIVKTIADVVHPPAQQTVKIP</sequence>
<dbReference type="Proteomes" id="UP000290759">
    <property type="component" value="Unassembled WGS sequence"/>
</dbReference>
<gene>
    <name evidence="1" type="ORF">D3273_08525</name>
</gene>
<evidence type="ECO:0000313" key="2">
    <source>
        <dbReference type="Proteomes" id="UP000290759"/>
    </source>
</evidence>
<dbReference type="RefSeq" id="WP_129225454.1">
    <property type="nucleotide sequence ID" value="NZ_QYBB01000007.1"/>
</dbReference>
<comment type="caution">
    <text evidence="1">The sequence shown here is derived from an EMBL/GenBank/DDBJ whole genome shotgun (WGS) entry which is preliminary data.</text>
</comment>
<name>A0A4Q2UBF9_9HYPH</name>
<evidence type="ECO:0008006" key="3">
    <source>
        <dbReference type="Google" id="ProtNLM"/>
    </source>
</evidence>
<dbReference type="EMBL" id="QYBB01000007">
    <property type="protein sequence ID" value="RYC32426.1"/>
    <property type="molecule type" value="Genomic_DNA"/>
</dbReference>
<accession>A0A4Q2UBF9</accession>
<reference evidence="1 2" key="2">
    <citation type="submission" date="2019-02" db="EMBL/GenBank/DDBJ databases">
        <title>'Lichenibacterium ramalinii' gen. nov. sp. nov., 'Lichenibacterium minor' gen. nov. sp. nov.</title>
        <authorList>
            <person name="Pankratov T."/>
        </authorList>
    </citation>
    <scope>NUCLEOTIDE SEQUENCE [LARGE SCALE GENOMIC DNA]</scope>
    <source>
        <strain evidence="1 2">RmlP026</strain>
    </source>
</reference>
<proteinExistence type="predicted"/>
<evidence type="ECO:0000313" key="1">
    <source>
        <dbReference type="EMBL" id="RYC32426.1"/>
    </source>
</evidence>
<protein>
    <recommendedName>
        <fullName evidence="3">DUF1515 domain-containing protein</fullName>
    </recommendedName>
</protein>
<dbReference type="AlphaFoldDB" id="A0A4Q2UBF9"/>